<dbReference type="Proteomes" id="UP000789860">
    <property type="component" value="Unassembled WGS sequence"/>
</dbReference>
<proteinExistence type="predicted"/>
<gene>
    <name evidence="1" type="ORF">SCALOS_LOCUS9087</name>
</gene>
<name>A0ACA9NLL0_9GLOM</name>
<accession>A0ACA9NLL0</accession>
<sequence>MSDQSVVTVETLKRRAYIGGLSKSITEDDLKNRFGSFGVISKIDIVRDPSTGECRGFAFIIIESTTDNWKKCMSLFNGAKWKGMTLKIQDAKPDYKQRQLLREEWEKQKALNDSSLVPKKRRCRYVDTMFAEDMSLVTDNNVHERKSKYGRAVAIMHIRRDDGTKLMVDP</sequence>
<protein>
    <submittedName>
        <fullName evidence="1">2384_t:CDS:1</fullName>
    </submittedName>
</protein>
<dbReference type="EMBL" id="CAJVPM010026613">
    <property type="protein sequence ID" value="CAG8662685.1"/>
    <property type="molecule type" value="Genomic_DNA"/>
</dbReference>
<organism evidence="1 2">
    <name type="scientific">Scutellospora calospora</name>
    <dbReference type="NCBI Taxonomy" id="85575"/>
    <lineage>
        <taxon>Eukaryota</taxon>
        <taxon>Fungi</taxon>
        <taxon>Fungi incertae sedis</taxon>
        <taxon>Mucoromycota</taxon>
        <taxon>Glomeromycotina</taxon>
        <taxon>Glomeromycetes</taxon>
        <taxon>Diversisporales</taxon>
        <taxon>Gigasporaceae</taxon>
        <taxon>Scutellospora</taxon>
    </lineage>
</organism>
<reference evidence="1" key="1">
    <citation type="submission" date="2021-06" db="EMBL/GenBank/DDBJ databases">
        <authorList>
            <person name="Kallberg Y."/>
            <person name="Tangrot J."/>
            <person name="Rosling A."/>
        </authorList>
    </citation>
    <scope>NUCLEOTIDE SEQUENCE</scope>
    <source>
        <strain evidence="1">AU212A</strain>
    </source>
</reference>
<evidence type="ECO:0000313" key="1">
    <source>
        <dbReference type="EMBL" id="CAG8662685.1"/>
    </source>
</evidence>
<comment type="caution">
    <text evidence="1">The sequence shown here is derived from an EMBL/GenBank/DDBJ whole genome shotgun (WGS) entry which is preliminary data.</text>
</comment>
<evidence type="ECO:0000313" key="2">
    <source>
        <dbReference type="Proteomes" id="UP000789860"/>
    </source>
</evidence>
<keyword evidence="2" id="KW-1185">Reference proteome</keyword>
<feature type="non-terminal residue" evidence="1">
    <location>
        <position position="170"/>
    </location>
</feature>